<keyword evidence="4" id="KW-1003">Cell membrane</keyword>
<gene>
    <name evidence="9" type="ORF">HK413_03105</name>
</gene>
<dbReference type="PANTHER" id="PTHR21716">
    <property type="entry name" value="TRANSMEMBRANE PROTEIN"/>
    <property type="match status" value="1"/>
</dbReference>
<proteinExistence type="inferred from homology"/>
<reference evidence="9 10" key="1">
    <citation type="submission" date="2020-05" db="EMBL/GenBank/DDBJ databases">
        <authorList>
            <person name="Khan S.A."/>
            <person name="Jeon C.O."/>
            <person name="Chun B.H."/>
        </authorList>
    </citation>
    <scope>NUCLEOTIDE SEQUENCE [LARGE SCALE GENOMIC DNA]</scope>
    <source>
        <strain evidence="9 10">S1162</strain>
    </source>
</reference>
<name>A0ABX1W346_9SPHI</name>
<feature type="transmembrane region" description="Helical" evidence="8">
    <location>
        <begin position="159"/>
        <end position="179"/>
    </location>
</feature>
<evidence type="ECO:0000256" key="3">
    <source>
        <dbReference type="ARBA" id="ARBA00022448"/>
    </source>
</evidence>
<evidence type="ECO:0000313" key="10">
    <source>
        <dbReference type="Proteomes" id="UP000566071"/>
    </source>
</evidence>
<evidence type="ECO:0000256" key="5">
    <source>
        <dbReference type="ARBA" id="ARBA00022692"/>
    </source>
</evidence>
<feature type="transmembrane region" description="Helical" evidence="8">
    <location>
        <begin position="229"/>
        <end position="255"/>
    </location>
</feature>
<evidence type="ECO:0000256" key="2">
    <source>
        <dbReference type="ARBA" id="ARBA00009773"/>
    </source>
</evidence>
<protein>
    <submittedName>
        <fullName evidence="9">AI-2E family transporter</fullName>
    </submittedName>
</protein>
<feature type="transmembrane region" description="Helical" evidence="8">
    <location>
        <begin position="298"/>
        <end position="331"/>
    </location>
</feature>
<dbReference type="Pfam" id="PF01594">
    <property type="entry name" value="AI-2E_transport"/>
    <property type="match status" value="1"/>
</dbReference>
<dbReference type="PANTHER" id="PTHR21716:SF53">
    <property type="entry name" value="PERMEASE PERM-RELATED"/>
    <property type="match status" value="1"/>
</dbReference>
<dbReference type="RefSeq" id="WP_175269092.1">
    <property type="nucleotide sequence ID" value="NZ_JABFCR010000009.1"/>
</dbReference>
<keyword evidence="7 8" id="KW-0472">Membrane</keyword>
<evidence type="ECO:0000313" key="9">
    <source>
        <dbReference type="EMBL" id="NNU33395.1"/>
    </source>
</evidence>
<dbReference type="InterPro" id="IPR002549">
    <property type="entry name" value="AI-2E-like"/>
</dbReference>
<comment type="subcellular location">
    <subcellularLocation>
        <location evidence="1">Cell membrane</location>
        <topology evidence="1">Multi-pass membrane protein</topology>
    </subcellularLocation>
</comment>
<feature type="transmembrane region" description="Helical" evidence="8">
    <location>
        <begin position="267"/>
        <end position="286"/>
    </location>
</feature>
<evidence type="ECO:0000256" key="7">
    <source>
        <dbReference type="ARBA" id="ARBA00023136"/>
    </source>
</evidence>
<dbReference type="EMBL" id="JABFCR010000009">
    <property type="protein sequence ID" value="NNU33395.1"/>
    <property type="molecule type" value="Genomic_DNA"/>
</dbReference>
<feature type="transmembrane region" description="Helical" evidence="8">
    <location>
        <begin position="200"/>
        <end position="223"/>
    </location>
</feature>
<evidence type="ECO:0000256" key="6">
    <source>
        <dbReference type="ARBA" id="ARBA00022989"/>
    </source>
</evidence>
<accession>A0ABX1W346</accession>
<dbReference type="Proteomes" id="UP000566071">
    <property type="component" value="Unassembled WGS sequence"/>
</dbReference>
<keyword evidence="10" id="KW-1185">Reference proteome</keyword>
<evidence type="ECO:0000256" key="1">
    <source>
        <dbReference type="ARBA" id="ARBA00004651"/>
    </source>
</evidence>
<keyword evidence="3" id="KW-0813">Transport</keyword>
<evidence type="ECO:0000256" key="8">
    <source>
        <dbReference type="SAM" id="Phobius"/>
    </source>
</evidence>
<keyword evidence="6 8" id="KW-1133">Transmembrane helix</keyword>
<comment type="similarity">
    <text evidence="2">Belongs to the autoinducer-2 exporter (AI-2E) (TC 2.A.86) family.</text>
</comment>
<evidence type="ECO:0000256" key="4">
    <source>
        <dbReference type="ARBA" id="ARBA00022475"/>
    </source>
</evidence>
<sequence length="386" mass="43031">MGKEMPVTVKRAIELCGLFVLGWIIVYGSTVIMPLLMAFFFQPHAFTCISFFQKAKSSGSDSGLSPYTIINDRCRLRGLVVFQPVGALLDDFPQIQRTVAKHLDDLSIWISRSFGYSPAEQLKFINVQSKKLFSSLGGILSTAAGSLSGMIIFLGLLPIYIYLIMLYRNLFVKFILMWFRKEEYPNVEEAILLTEQMVKSYLFGLLIQITYIIILLGGILWLFGIQNALLIGIIFAFLNLIPYPGALIGNIPGVLLTLASSDRPADVLIVLGAITIVQSLDNNILMPRIVGSQVKINPLVSIVGIIVGGVMAGLSGMFLAMPVLSILKIVFDRSKKYRQWGYCWVMSGRPGGGEILMPCLMCCFACRFVDLENDQWQQAYHHRSYP</sequence>
<comment type="caution">
    <text evidence="9">The sequence shown here is derived from an EMBL/GenBank/DDBJ whole genome shotgun (WGS) entry which is preliminary data.</text>
</comment>
<keyword evidence="5 8" id="KW-0812">Transmembrane</keyword>
<organism evidence="9 10">
    <name type="scientific">Mucilaginibacter humi</name>
    <dbReference type="NCBI Taxonomy" id="2732510"/>
    <lineage>
        <taxon>Bacteria</taxon>
        <taxon>Pseudomonadati</taxon>
        <taxon>Bacteroidota</taxon>
        <taxon>Sphingobacteriia</taxon>
        <taxon>Sphingobacteriales</taxon>
        <taxon>Sphingobacteriaceae</taxon>
        <taxon>Mucilaginibacter</taxon>
    </lineage>
</organism>